<comment type="function">
    <text evidence="3">Required for maturation of 30S ribosomal subunits.</text>
</comment>
<comment type="subcellular location">
    <subcellularLocation>
        <location evidence="3">Cytoplasm</location>
    </subcellularLocation>
</comment>
<evidence type="ECO:0000313" key="6">
    <source>
        <dbReference type="EMBL" id="GGF92675.1"/>
    </source>
</evidence>
<dbReference type="EMBL" id="BMFO01000002">
    <property type="protein sequence ID" value="GGF92675.1"/>
    <property type="molecule type" value="Genomic_DNA"/>
</dbReference>
<dbReference type="PANTHER" id="PTHR33867">
    <property type="entry name" value="RIBOSOME MATURATION FACTOR RIMP"/>
    <property type="match status" value="1"/>
</dbReference>
<dbReference type="PANTHER" id="PTHR33867:SF1">
    <property type="entry name" value="RIBOSOME MATURATION FACTOR RIMP"/>
    <property type="match status" value="1"/>
</dbReference>
<dbReference type="InterPro" id="IPR028989">
    <property type="entry name" value="RimP_N"/>
</dbReference>
<proteinExistence type="inferred from homology"/>
<sequence>MAMTGKALELMELLAPTVHSLGLELLGIEFSPAVGNALVRLYIDAPGRPVGIEDCEAVSREVSANLDVNDPIASQYTLEVSSPGIDRPLFTLAHFAAQMGELVKVSLNLPQDGRRRLQGRVRAVTDGNVILDVDGREFSVAIGNVDKARLVPDLVALGLVAAPKGGRRKPAPDKR</sequence>
<dbReference type="InterPro" id="IPR028998">
    <property type="entry name" value="RimP_C"/>
</dbReference>
<dbReference type="Pfam" id="PF17384">
    <property type="entry name" value="DUF150_C"/>
    <property type="match status" value="1"/>
</dbReference>
<comment type="similarity">
    <text evidence="3">Belongs to the RimP family.</text>
</comment>
<dbReference type="Proteomes" id="UP000632858">
    <property type="component" value="Unassembled WGS sequence"/>
</dbReference>
<feature type="domain" description="Ribosome maturation factor RimP N-terminal" evidence="4">
    <location>
        <begin position="13"/>
        <end position="86"/>
    </location>
</feature>
<dbReference type="Pfam" id="PF02576">
    <property type="entry name" value="RimP_N"/>
    <property type="match status" value="1"/>
</dbReference>
<dbReference type="InterPro" id="IPR003728">
    <property type="entry name" value="Ribosome_maturation_RimP"/>
</dbReference>
<name>A0A917FNC5_9GAMM</name>
<dbReference type="NCBIfam" id="NF000927">
    <property type="entry name" value="PRK00092.1-1"/>
    <property type="match status" value="1"/>
</dbReference>
<dbReference type="GO" id="GO:0000028">
    <property type="term" value="P:ribosomal small subunit assembly"/>
    <property type="evidence" value="ECO:0007669"/>
    <property type="project" value="TreeGrafter"/>
</dbReference>
<evidence type="ECO:0000313" key="7">
    <source>
        <dbReference type="Proteomes" id="UP000632858"/>
    </source>
</evidence>
<organism evidence="6 7">
    <name type="scientific">Arenimonas maotaiensis</name>
    <dbReference type="NCBI Taxonomy" id="1446479"/>
    <lineage>
        <taxon>Bacteria</taxon>
        <taxon>Pseudomonadati</taxon>
        <taxon>Pseudomonadota</taxon>
        <taxon>Gammaproteobacteria</taxon>
        <taxon>Lysobacterales</taxon>
        <taxon>Lysobacteraceae</taxon>
        <taxon>Arenimonas</taxon>
    </lineage>
</organism>
<reference evidence="6" key="1">
    <citation type="journal article" date="2014" name="Int. J. Syst. Evol. Microbiol.">
        <title>Complete genome sequence of Corynebacterium casei LMG S-19264T (=DSM 44701T), isolated from a smear-ripened cheese.</title>
        <authorList>
            <consortium name="US DOE Joint Genome Institute (JGI-PGF)"/>
            <person name="Walter F."/>
            <person name="Albersmeier A."/>
            <person name="Kalinowski J."/>
            <person name="Ruckert C."/>
        </authorList>
    </citation>
    <scope>NUCLEOTIDE SEQUENCE</scope>
    <source>
        <strain evidence="6">CGMCC 1.12726</strain>
    </source>
</reference>
<keyword evidence="7" id="KW-1185">Reference proteome</keyword>
<dbReference type="Gene3D" id="3.30.300.70">
    <property type="entry name" value="RimP-like superfamily, N-terminal"/>
    <property type="match status" value="1"/>
</dbReference>
<evidence type="ECO:0000259" key="4">
    <source>
        <dbReference type="Pfam" id="PF02576"/>
    </source>
</evidence>
<dbReference type="GO" id="GO:0005829">
    <property type="term" value="C:cytosol"/>
    <property type="evidence" value="ECO:0007669"/>
    <property type="project" value="TreeGrafter"/>
</dbReference>
<dbReference type="Gene3D" id="2.30.30.180">
    <property type="entry name" value="Ribosome maturation factor RimP, C-terminal domain"/>
    <property type="match status" value="1"/>
</dbReference>
<dbReference type="SUPFAM" id="SSF74942">
    <property type="entry name" value="YhbC-like, C-terminal domain"/>
    <property type="match status" value="1"/>
</dbReference>
<dbReference type="InterPro" id="IPR035956">
    <property type="entry name" value="RimP_N_sf"/>
</dbReference>
<evidence type="ECO:0000256" key="3">
    <source>
        <dbReference type="HAMAP-Rule" id="MF_01077"/>
    </source>
</evidence>
<dbReference type="HAMAP" id="MF_01077">
    <property type="entry name" value="RimP"/>
    <property type="match status" value="1"/>
</dbReference>
<keyword evidence="1 3" id="KW-0963">Cytoplasm</keyword>
<evidence type="ECO:0000259" key="5">
    <source>
        <dbReference type="Pfam" id="PF17384"/>
    </source>
</evidence>
<protein>
    <recommendedName>
        <fullName evidence="3">Ribosome maturation factor RimP</fullName>
    </recommendedName>
</protein>
<dbReference type="AlphaFoldDB" id="A0A917FNC5"/>
<evidence type="ECO:0000256" key="2">
    <source>
        <dbReference type="ARBA" id="ARBA00022517"/>
    </source>
</evidence>
<dbReference type="FunFam" id="3.30.300.70:FF:000001">
    <property type="entry name" value="Ribosome maturation factor RimP"/>
    <property type="match status" value="1"/>
</dbReference>
<reference evidence="6" key="2">
    <citation type="submission" date="2020-09" db="EMBL/GenBank/DDBJ databases">
        <authorList>
            <person name="Sun Q."/>
            <person name="Zhou Y."/>
        </authorList>
    </citation>
    <scope>NUCLEOTIDE SEQUENCE</scope>
    <source>
        <strain evidence="6">CGMCC 1.12726</strain>
    </source>
</reference>
<keyword evidence="2 3" id="KW-0690">Ribosome biogenesis</keyword>
<evidence type="ECO:0000256" key="1">
    <source>
        <dbReference type="ARBA" id="ARBA00022490"/>
    </source>
</evidence>
<accession>A0A917FNC5</accession>
<dbReference type="SUPFAM" id="SSF75420">
    <property type="entry name" value="YhbC-like, N-terminal domain"/>
    <property type="match status" value="1"/>
</dbReference>
<gene>
    <name evidence="3 6" type="primary">rimP</name>
    <name evidence="6" type="ORF">GCM10010960_13230</name>
</gene>
<dbReference type="GO" id="GO:0006412">
    <property type="term" value="P:translation"/>
    <property type="evidence" value="ECO:0007669"/>
    <property type="project" value="TreeGrafter"/>
</dbReference>
<dbReference type="CDD" id="cd01734">
    <property type="entry name" value="YlxS_C"/>
    <property type="match status" value="1"/>
</dbReference>
<feature type="domain" description="Ribosome maturation factor RimP C-terminal" evidence="5">
    <location>
        <begin position="89"/>
        <end position="153"/>
    </location>
</feature>
<dbReference type="InterPro" id="IPR036847">
    <property type="entry name" value="RimP_C_sf"/>
</dbReference>
<comment type="caution">
    <text evidence="6">The sequence shown here is derived from an EMBL/GenBank/DDBJ whole genome shotgun (WGS) entry which is preliminary data.</text>
</comment>